<protein>
    <submittedName>
        <fullName evidence="2">Uncharacterized protein</fullName>
    </submittedName>
</protein>
<feature type="region of interest" description="Disordered" evidence="1">
    <location>
        <begin position="286"/>
        <end position="308"/>
    </location>
</feature>
<dbReference type="AlphaFoldDB" id="A0AA40EIY7"/>
<accession>A0AA40EIY7</accession>
<sequence>MWFIHQPRPCLLTKPTKNPSRTANQPSHPSKMKTTYLDLHSSFTDPPPAYELQSRPSTDNPFSSLHRLSTSSSHPPFTSLAFLPTHNFQIETPGRPLLSLPFHQRPGPIPIFSVPGATTSPSYLSLRPVPSSGSSFLVSPTPDDPSPSQGRPLSTTTYRFGPGRPPVVRLFRPGHGHGEPARNPLPHHHHHHHHQDNDSDSDDELALATFPLTSPSLFTRSVTFSCPALDPEAESGTGSGYGSFTWRYAPSRSADRQTLGFDKSGGSVLVLEYVPAAPKRRVFDAYPSSGTSFPSGGGGGGGSGDRQGGERTVVAVLVRNDEFRSRGTSASAAGNGGRVMVDMGFFSGGGEGGGDVLGEEERREVGVVMVLTTALVMLKREVDRRIGVQRMCMGGLIF</sequence>
<evidence type="ECO:0000313" key="2">
    <source>
        <dbReference type="EMBL" id="KAK0740195.1"/>
    </source>
</evidence>
<feature type="compositionally biased region" description="Polar residues" evidence="1">
    <location>
        <begin position="146"/>
        <end position="158"/>
    </location>
</feature>
<gene>
    <name evidence="2" type="ORF">B0T18DRAFT_203899</name>
</gene>
<dbReference type="Proteomes" id="UP001172155">
    <property type="component" value="Unassembled WGS sequence"/>
</dbReference>
<keyword evidence="3" id="KW-1185">Reference proteome</keyword>
<comment type="caution">
    <text evidence="2">The sequence shown here is derived from an EMBL/GenBank/DDBJ whole genome shotgun (WGS) entry which is preliminary data.</text>
</comment>
<dbReference type="EMBL" id="JAUKUD010000006">
    <property type="protein sequence ID" value="KAK0740195.1"/>
    <property type="molecule type" value="Genomic_DNA"/>
</dbReference>
<evidence type="ECO:0000313" key="3">
    <source>
        <dbReference type="Proteomes" id="UP001172155"/>
    </source>
</evidence>
<name>A0AA40EIY7_9PEZI</name>
<evidence type="ECO:0000256" key="1">
    <source>
        <dbReference type="SAM" id="MobiDB-lite"/>
    </source>
</evidence>
<feature type="compositionally biased region" description="Gly residues" evidence="1">
    <location>
        <begin position="295"/>
        <end position="306"/>
    </location>
</feature>
<feature type="region of interest" description="Disordered" evidence="1">
    <location>
        <begin position="131"/>
        <end position="203"/>
    </location>
</feature>
<feature type="region of interest" description="Disordered" evidence="1">
    <location>
        <begin position="1"/>
        <end position="70"/>
    </location>
</feature>
<organism evidence="2 3">
    <name type="scientific">Schizothecium vesticola</name>
    <dbReference type="NCBI Taxonomy" id="314040"/>
    <lineage>
        <taxon>Eukaryota</taxon>
        <taxon>Fungi</taxon>
        <taxon>Dikarya</taxon>
        <taxon>Ascomycota</taxon>
        <taxon>Pezizomycotina</taxon>
        <taxon>Sordariomycetes</taxon>
        <taxon>Sordariomycetidae</taxon>
        <taxon>Sordariales</taxon>
        <taxon>Schizotheciaceae</taxon>
        <taxon>Schizothecium</taxon>
    </lineage>
</organism>
<proteinExistence type="predicted"/>
<reference evidence="2" key="1">
    <citation type="submission" date="2023-06" db="EMBL/GenBank/DDBJ databases">
        <title>Genome-scale phylogeny and comparative genomics of the fungal order Sordariales.</title>
        <authorList>
            <consortium name="Lawrence Berkeley National Laboratory"/>
            <person name="Hensen N."/>
            <person name="Bonometti L."/>
            <person name="Westerberg I."/>
            <person name="Brannstrom I.O."/>
            <person name="Guillou S."/>
            <person name="Cros-Aarteil S."/>
            <person name="Calhoun S."/>
            <person name="Haridas S."/>
            <person name="Kuo A."/>
            <person name="Mondo S."/>
            <person name="Pangilinan J."/>
            <person name="Riley R."/>
            <person name="LaButti K."/>
            <person name="Andreopoulos B."/>
            <person name="Lipzen A."/>
            <person name="Chen C."/>
            <person name="Yanf M."/>
            <person name="Daum C."/>
            <person name="Ng V."/>
            <person name="Clum A."/>
            <person name="Steindorff A."/>
            <person name="Ohm R."/>
            <person name="Martin F."/>
            <person name="Silar P."/>
            <person name="Natvig D."/>
            <person name="Lalanne C."/>
            <person name="Gautier V."/>
            <person name="Ament-velasquez S.L."/>
            <person name="Kruys A."/>
            <person name="Hutchinson M.I."/>
            <person name="Powell A.J."/>
            <person name="Barry K."/>
            <person name="Miller A.N."/>
            <person name="Grigoriev I.V."/>
            <person name="Debuchy R."/>
            <person name="Gladieux P."/>
            <person name="Thoren M.H."/>
            <person name="Johannesson H."/>
        </authorList>
    </citation>
    <scope>NUCLEOTIDE SEQUENCE</scope>
    <source>
        <strain evidence="2">SMH3187-1</strain>
    </source>
</reference>
<feature type="compositionally biased region" description="Basic residues" evidence="1">
    <location>
        <begin position="185"/>
        <end position="194"/>
    </location>
</feature>
<feature type="compositionally biased region" description="Polar residues" evidence="1">
    <location>
        <begin position="15"/>
        <end position="28"/>
    </location>
</feature>